<dbReference type="AlphaFoldDB" id="A0AAP0IJN6"/>
<evidence type="ECO:0000256" key="1">
    <source>
        <dbReference type="SAM" id="MobiDB-lite"/>
    </source>
</evidence>
<comment type="caution">
    <text evidence="2">The sequence shown here is derived from an EMBL/GenBank/DDBJ whole genome shotgun (WGS) entry which is preliminary data.</text>
</comment>
<proteinExistence type="predicted"/>
<reference evidence="2 3" key="1">
    <citation type="submission" date="2024-01" db="EMBL/GenBank/DDBJ databases">
        <title>Genome assemblies of Stephania.</title>
        <authorList>
            <person name="Yang L."/>
        </authorList>
    </citation>
    <scope>NUCLEOTIDE SEQUENCE [LARGE SCALE GENOMIC DNA]</scope>
    <source>
        <strain evidence="2">QJT</strain>
        <tissue evidence="2">Leaf</tissue>
    </source>
</reference>
<accession>A0AAP0IJN6</accession>
<dbReference type="Proteomes" id="UP001417504">
    <property type="component" value="Unassembled WGS sequence"/>
</dbReference>
<dbReference type="EMBL" id="JBBNAE010000006">
    <property type="protein sequence ID" value="KAK9116774.1"/>
    <property type="molecule type" value="Genomic_DNA"/>
</dbReference>
<sequence length="70" mass="7781">MLTLSLQREKTEATSLTASTILSSKAQLMVKKAENNPKKSPNKMEDNPLEGTLTTTPKHQQLHQHGDKPQ</sequence>
<evidence type="ECO:0000313" key="2">
    <source>
        <dbReference type="EMBL" id="KAK9116774.1"/>
    </source>
</evidence>
<gene>
    <name evidence="2" type="ORF">Sjap_015721</name>
</gene>
<organism evidence="2 3">
    <name type="scientific">Stephania japonica</name>
    <dbReference type="NCBI Taxonomy" id="461633"/>
    <lineage>
        <taxon>Eukaryota</taxon>
        <taxon>Viridiplantae</taxon>
        <taxon>Streptophyta</taxon>
        <taxon>Embryophyta</taxon>
        <taxon>Tracheophyta</taxon>
        <taxon>Spermatophyta</taxon>
        <taxon>Magnoliopsida</taxon>
        <taxon>Ranunculales</taxon>
        <taxon>Menispermaceae</taxon>
        <taxon>Menispermoideae</taxon>
        <taxon>Cissampelideae</taxon>
        <taxon>Stephania</taxon>
    </lineage>
</organism>
<feature type="compositionally biased region" description="Basic and acidic residues" evidence="1">
    <location>
        <begin position="31"/>
        <end position="46"/>
    </location>
</feature>
<evidence type="ECO:0000313" key="3">
    <source>
        <dbReference type="Proteomes" id="UP001417504"/>
    </source>
</evidence>
<feature type="region of interest" description="Disordered" evidence="1">
    <location>
        <begin position="30"/>
        <end position="70"/>
    </location>
</feature>
<keyword evidence="3" id="KW-1185">Reference proteome</keyword>
<name>A0AAP0IJN6_9MAGN</name>
<protein>
    <submittedName>
        <fullName evidence="2">Uncharacterized protein</fullName>
    </submittedName>
</protein>